<feature type="transmembrane region" description="Helical" evidence="1">
    <location>
        <begin position="193"/>
        <end position="214"/>
    </location>
</feature>
<name>A0ABQ3XU37_9ACTN</name>
<reference evidence="4 5" key="1">
    <citation type="submission" date="2021-01" db="EMBL/GenBank/DDBJ databases">
        <title>Whole genome shotgun sequence of Actinoplanes couchii NBRC 106145.</title>
        <authorList>
            <person name="Komaki H."/>
            <person name="Tamura T."/>
        </authorList>
    </citation>
    <scope>NUCLEOTIDE SEQUENCE [LARGE SCALE GENOMIC DNA]</scope>
    <source>
        <strain evidence="4 5">NBRC 106145</strain>
    </source>
</reference>
<feature type="domain" description="EAL" evidence="2">
    <location>
        <begin position="500"/>
        <end position="755"/>
    </location>
</feature>
<dbReference type="Pfam" id="PF00563">
    <property type="entry name" value="EAL"/>
    <property type="match status" value="1"/>
</dbReference>
<dbReference type="Gene3D" id="3.30.70.270">
    <property type="match status" value="1"/>
</dbReference>
<dbReference type="CDD" id="cd01949">
    <property type="entry name" value="GGDEF"/>
    <property type="match status" value="1"/>
</dbReference>
<feature type="domain" description="GGDEF" evidence="3">
    <location>
        <begin position="360"/>
        <end position="491"/>
    </location>
</feature>
<evidence type="ECO:0000313" key="5">
    <source>
        <dbReference type="Proteomes" id="UP000612282"/>
    </source>
</evidence>
<dbReference type="SMART" id="SM00267">
    <property type="entry name" value="GGDEF"/>
    <property type="match status" value="1"/>
</dbReference>
<evidence type="ECO:0000259" key="3">
    <source>
        <dbReference type="PROSITE" id="PS50887"/>
    </source>
</evidence>
<evidence type="ECO:0000313" key="4">
    <source>
        <dbReference type="EMBL" id="GID62033.1"/>
    </source>
</evidence>
<keyword evidence="1" id="KW-1133">Transmembrane helix</keyword>
<evidence type="ECO:0000259" key="2">
    <source>
        <dbReference type="PROSITE" id="PS50883"/>
    </source>
</evidence>
<dbReference type="NCBIfam" id="TIGR00254">
    <property type="entry name" value="GGDEF"/>
    <property type="match status" value="1"/>
</dbReference>
<feature type="transmembrane region" description="Helical" evidence="1">
    <location>
        <begin position="220"/>
        <end position="240"/>
    </location>
</feature>
<proteinExistence type="predicted"/>
<dbReference type="SMART" id="SM00052">
    <property type="entry name" value="EAL"/>
    <property type="match status" value="1"/>
</dbReference>
<feature type="transmembrane region" description="Helical" evidence="1">
    <location>
        <begin position="61"/>
        <end position="81"/>
    </location>
</feature>
<dbReference type="InterPro" id="IPR052155">
    <property type="entry name" value="Biofilm_reg_signaling"/>
</dbReference>
<feature type="transmembrane region" description="Helical" evidence="1">
    <location>
        <begin position="261"/>
        <end position="279"/>
    </location>
</feature>
<dbReference type="Gene3D" id="3.20.20.450">
    <property type="entry name" value="EAL domain"/>
    <property type="match status" value="1"/>
</dbReference>
<dbReference type="InterPro" id="IPR029787">
    <property type="entry name" value="Nucleotide_cyclase"/>
</dbReference>
<gene>
    <name evidence="4" type="ORF">Aco03nite_104370</name>
</gene>
<protein>
    <recommendedName>
        <fullName evidence="6">Diguanylate cyclase/phosphodiesterase</fullName>
    </recommendedName>
</protein>
<accession>A0ABQ3XU37</accession>
<feature type="transmembrane region" description="Helical" evidence="1">
    <location>
        <begin position="28"/>
        <end position="49"/>
    </location>
</feature>
<feature type="transmembrane region" description="Helical" evidence="1">
    <location>
        <begin position="159"/>
        <end position="181"/>
    </location>
</feature>
<evidence type="ECO:0008006" key="6">
    <source>
        <dbReference type="Google" id="ProtNLM"/>
    </source>
</evidence>
<keyword evidence="1" id="KW-0472">Membrane</keyword>
<dbReference type="PROSITE" id="PS50887">
    <property type="entry name" value="GGDEF"/>
    <property type="match status" value="1"/>
</dbReference>
<dbReference type="PROSITE" id="PS50883">
    <property type="entry name" value="EAL"/>
    <property type="match status" value="1"/>
</dbReference>
<evidence type="ECO:0000256" key="1">
    <source>
        <dbReference type="SAM" id="Phobius"/>
    </source>
</evidence>
<dbReference type="PANTHER" id="PTHR44757:SF2">
    <property type="entry name" value="BIOFILM ARCHITECTURE MAINTENANCE PROTEIN MBAA"/>
    <property type="match status" value="1"/>
</dbReference>
<dbReference type="InterPro" id="IPR000160">
    <property type="entry name" value="GGDEF_dom"/>
</dbReference>
<dbReference type="Pfam" id="PF00990">
    <property type="entry name" value="GGDEF"/>
    <property type="match status" value="1"/>
</dbReference>
<organism evidence="4 5">
    <name type="scientific">Actinoplanes couchii</name>
    <dbReference type="NCBI Taxonomy" id="403638"/>
    <lineage>
        <taxon>Bacteria</taxon>
        <taxon>Bacillati</taxon>
        <taxon>Actinomycetota</taxon>
        <taxon>Actinomycetes</taxon>
        <taxon>Micromonosporales</taxon>
        <taxon>Micromonosporaceae</taxon>
        <taxon>Actinoplanes</taxon>
    </lineage>
</organism>
<dbReference type="SUPFAM" id="SSF141868">
    <property type="entry name" value="EAL domain-like"/>
    <property type="match status" value="1"/>
</dbReference>
<dbReference type="InterPro" id="IPR001633">
    <property type="entry name" value="EAL_dom"/>
</dbReference>
<dbReference type="SUPFAM" id="SSF55073">
    <property type="entry name" value="Nucleotide cyclase"/>
    <property type="match status" value="1"/>
</dbReference>
<dbReference type="PANTHER" id="PTHR44757">
    <property type="entry name" value="DIGUANYLATE CYCLASE DGCP"/>
    <property type="match status" value="1"/>
</dbReference>
<comment type="caution">
    <text evidence="4">The sequence shown here is derived from an EMBL/GenBank/DDBJ whole genome shotgun (WGS) entry which is preliminary data.</text>
</comment>
<dbReference type="InterPro" id="IPR035919">
    <property type="entry name" value="EAL_sf"/>
</dbReference>
<dbReference type="InterPro" id="IPR043128">
    <property type="entry name" value="Rev_trsase/Diguanyl_cyclase"/>
</dbReference>
<keyword evidence="1" id="KW-0812">Transmembrane</keyword>
<dbReference type="EMBL" id="BOMG01000158">
    <property type="protein sequence ID" value="GID62033.1"/>
    <property type="molecule type" value="Genomic_DNA"/>
</dbReference>
<keyword evidence="5" id="KW-1185">Reference proteome</keyword>
<dbReference type="CDD" id="cd01948">
    <property type="entry name" value="EAL"/>
    <property type="match status" value="1"/>
</dbReference>
<sequence>MVSGGVIVVLMTTTWTIIGLRHQWEHPVIGWLLLPAGVILSAFACWRAAQAPYLDDGTRRFWRHLTMACGLFLGGIVANTVDAVGGTAPSQRIGPITLTWYLAVLAVTLWALLRLPSWQRTRSDWLRFSLDACVVLVTSTAMVWHFSLRDHQQWTAQTGSAGAMLAIVVVGCISGVTFVKVAFAGAGRLNRRALHILAGGSAASTVAGSLTPFFNDYPYLSTSLIAVPVATLSIQLAAVAQIRDSGGEPRERRRSRWGVGIPYLAVVAMNVLLLTTGPANAAESVIVKIGAVVSTVLVLIRQITVLHDNRRLLDTVDGNLTELRRFQEELTYQASHDHLTDVANRTSLDAHLDRLLTGGTPVHVALLDLDNFKTVNDRLGHRTGDRLLQTVSARLTATVGAHGLVARLGGDEFAVVIFDAGAAPVTALLDRVLTALHRPVEEIGSLPRYSASIGVTQSRQDDTPEELLRRADVAMYAAKELGGGRVHWFDAAMDDRAADSARLSADLEQALTHGEMFLLYQPIVELPSHRRAGVEVLLRWRHPQRGLIAPDVFIPMAERSGLILDIGLWVLENACRQGALWQHRYGDDAPAKVSINVSALQLAEPGFVADVEDILARTGVDRSRLMLEITETAVLDSGPALAAVRELRQRGLRVALDDFGTGQSSLSLLLDCPVDVLKVDKSFVSGSAVSNAGAAIVEGLIGFTSRLHLEAVAEGVETTEQAEHLHSAGYRLAQGYLFGRPIPAEAVEAAIDETVKKKSLSVG</sequence>
<feature type="transmembrane region" description="Helical" evidence="1">
    <location>
        <begin position="93"/>
        <end position="113"/>
    </location>
</feature>
<feature type="transmembrane region" description="Helical" evidence="1">
    <location>
        <begin position="125"/>
        <end position="147"/>
    </location>
</feature>
<dbReference type="Proteomes" id="UP000612282">
    <property type="component" value="Unassembled WGS sequence"/>
</dbReference>